<evidence type="ECO:0000256" key="5">
    <source>
        <dbReference type="ARBA" id="ARBA00023125"/>
    </source>
</evidence>
<evidence type="ECO:0000256" key="2">
    <source>
        <dbReference type="ARBA" id="ARBA00001946"/>
    </source>
</evidence>
<evidence type="ECO:0000256" key="6">
    <source>
        <dbReference type="ARBA" id="ARBA00023235"/>
    </source>
</evidence>
<keyword evidence="5" id="KW-0238">DNA-binding</keyword>
<comment type="catalytic activity">
    <reaction evidence="1">
        <text>ATP-dependent breakage, passage and rejoining of double-stranded DNA.</text>
        <dbReference type="EC" id="5.6.2.2"/>
    </reaction>
</comment>
<keyword evidence="6" id="KW-0413">Isomerase</keyword>
<dbReference type="EC" id="5.6.2.2" evidence="3"/>
<dbReference type="OrthoDB" id="276498at2759"/>
<dbReference type="GO" id="GO:0000819">
    <property type="term" value="P:sister chromatid segregation"/>
    <property type="evidence" value="ECO:0007669"/>
    <property type="project" value="TreeGrafter"/>
</dbReference>
<dbReference type="InterPro" id="IPR036890">
    <property type="entry name" value="HATPase_C_sf"/>
</dbReference>
<evidence type="ECO:0000256" key="1">
    <source>
        <dbReference type="ARBA" id="ARBA00000185"/>
    </source>
</evidence>
<dbReference type="SUPFAM" id="SSF55874">
    <property type="entry name" value="ATPase domain of HSP90 chaperone/DNA topoisomerase II/histidine kinase"/>
    <property type="match status" value="1"/>
</dbReference>
<proteinExistence type="predicted"/>
<sequence>MFFDLHTLRNSLKKLKGEIKICNDGYGIRVHKWIQDELIYISIFIFVKYLTLHNFNDNQKTNNHTKFIVETSSKGYLKKSFKQIWSNNMCHLQDTIINKTFHNPKEFTRIIFTSDLKQFQMDKFDDDDLVSLFK</sequence>
<dbReference type="EMBL" id="CAJNOO010005685">
    <property type="protein sequence ID" value="CAF1427607.1"/>
    <property type="molecule type" value="Genomic_DNA"/>
</dbReference>
<dbReference type="Gene3D" id="3.30.565.10">
    <property type="entry name" value="Histidine kinase-like ATPase, C-terminal domain"/>
    <property type="match status" value="1"/>
</dbReference>
<evidence type="ECO:0000313" key="8">
    <source>
        <dbReference type="Proteomes" id="UP000663882"/>
    </source>
</evidence>
<dbReference type="InterPro" id="IPR050634">
    <property type="entry name" value="DNA_Topoisomerase_II"/>
</dbReference>
<dbReference type="GO" id="GO:0003918">
    <property type="term" value="F:DNA topoisomerase type II (double strand cut, ATP-hydrolyzing) activity"/>
    <property type="evidence" value="ECO:0007669"/>
    <property type="project" value="UniProtKB-EC"/>
</dbReference>
<dbReference type="Proteomes" id="UP000663882">
    <property type="component" value="Unassembled WGS sequence"/>
</dbReference>
<keyword evidence="4" id="KW-0799">Topoisomerase</keyword>
<accession>A0A815MU04</accession>
<dbReference type="GO" id="GO:0005634">
    <property type="term" value="C:nucleus"/>
    <property type="evidence" value="ECO:0007669"/>
    <property type="project" value="TreeGrafter"/>
</dbReference>
<name>A0A815MU04_9BILA</name>
<evidence type="ECO:0000313" key="7">
    <source>
        <dbReference type="EMBL" id="CAF1427607.1"/>
    </source>
</evidence>
<dbReference type="AlphaFoldDB" id="A0A815MU04"/>
<comment type="cofactor">
    <cofactor evidence="2">
        <name>Mg(2+)</name>
        <dbReference type="ChEBI" id="CHEBI:18420"/>
    </cofactor>
</comment>
<reference evidence="7" key="1">
    <citation type="submission" date="2021-02" db="EMBL/GenBank/DDBJ databases">
        <authorList>
            <person name="Nowell W R."/>
        </authorList>
    </citation>
    <scope>NUCLEOTIDE SEQUENCE</scope>
</reference>
<evidence type="ECO:0000256" key="3">
    <source>
        <dbReference type="ARBA" id="ARBA00012895"/>
    </source>
</evidence>
<dbReference type="GO" id="GO:0003677">
    <property type="term" value="F:DNA binding"/>
    <property type="evidence" value="ECO:0007669"/>
    <property type="project" value="UniProtKB-KW"/>
</dbReference>
<comment type="caution">
    <text evidence="7">The sequence shown here is derived from an EMBL/GenBank/DDBJ whole genome shotgun (WGS) entry which is preliminary data.</text>
</comment>
<gene>
    <name evidence="7" type="ORF">RFH988_LOCUS35808</name>
</gene>
<organism evidence="7 8">
    <name type="scientific">Rotaria sordida</name>
    <dbReference type="NCBI Taxonomy" id="392033"/>
    <lineage>
        <taxon>Eukaryota</taxon>
        <taxon>Metazoa</taxon>
        <taxon>Spiralia</taxon>
        <taxon>Gnathifera</taxon>
        <taxon>Rotifera</taxon>
        <taxon>Eurotatoria</taxon>
        <taxon>Bdelloidea</taxon>
        <taxon>Philodinida</taxon>
        <taxon>Philodinidae</taxon>
        <taxon>Rotaria</taxon>
    </lineage>
</organism>
<dbReference type="GO" id="GO:0000712">
    <property type="term" value="P:resolution of meiotic recombination intermediates"/>
    <property type="evidence" value="ECO:0007669"/>
    <property type="project" value="TreeGrafter"/>
</dbReference>
<evidence type="ECO:0000256" key="4">
    <source>
        <dbReference type="ARBA" id="ARBA00023029"/>
    </source>
</evidence>
<protein>
    <recommendedName>
        <fullName evidence="3">DNA topoisomerase (ATP-hydrolyzing)</fullName>
        <ecNumber evidence="3">5.6.2.2</ecNumber>
    </recommendedName>
</protein>
<dbReference type="PANTHER" id="PTHR10169:SF38">
    <property type="entry name" value="DNA TOPOISOMERASE 2"/>
    <property type="match status" value="1"/>
</dbReference>
<dbReference type="PANTHER" id="PTHR10169">
    <property type="entry name" value="DNA TOPOISOMERASE/GYRASE"/>
    <property type="match status" value="1"/>
</dbReference>